<dbReference type="InterPro" id="IPR005503">
    <property type="entry name" value="FliL"/>
</dbReference>
<evidence type="ECO:0000256" key="2">
    <source>
        <dbReference type="ARBA" id="ARBA00004162"/>
    </source>
</evidence>
<keyword evidence="11" id="KW-0966">Cell projection</keyword>
<protein>
    <recommendedName>
        <fullName evidence="10">Flagellar protein FliL</fullName>
    </recommendedName>
</protein>
<evidence type="ECO:0000256" key="9">
    <source>
        <dbReference type="ARBA" id="ARBA00023136"/>
    </source>
</evidence>
<accession>A0ABU5GSL4</accession>
<proteinExistence type="inferred from homology"/>
<sequence>MAKVQAGRSKTGLLLVVLIIVVLASTGINVYYLTQDRTAEPTAEAKPTPAPAPELIFVTIDPFTVNLQDGDYDSRLLYTGLSLKVGNAQTRNAIERNMPLIRNRLLLLLSEQNPREVTAVGGKQRLAEKILEQLKRPLDPTQPELIIHDVLFTEFIVQ</sequence>
<keyword evidence="12" id="KW-1185">Reference proteome</keyword>
<dbReference type="RefSeq" id="WP_321553775.1">
    <property type="nucleotide sequence ID" value="NZ_JAXIVU010000011.1"/>
</dbReference>
<dbReference type="PANTHER" id="PTHR35091">
    <property type="entry name" value="FLAGELLAR PROTEIN FLIL"/>
    <property type="match status" value="1"/>
</dbReference>
<evidence type="ECO:0000256" key="4">
    <source>
        <dbReference type="ARBA" id="ARBA00022475"/>
    </source>
</evidence>
<keyword evidence="8 10" id="KW-1133">Transmembrane helix</keyword>
<keyword evidence="4" id="KW-1003">Cell membrane</keyword>
<comment type="similarity">
    <text evidence="3 10">Belongs to the FliL family.</text>
</comment>
<gene>
    <name evidence="11" type="primary">fliL</name>
    <name evidence="11" type="ORF">TOI97_08930</name>
</gene>
<keyword evidence="10" id="KW-0997">Cell inner membrane</keyword>
<evidence type="ECO:0000256" key="3">
    <source>
        <dbReference type="ARBA" id="ARBA00008281"/>
    </source>
</evidence>
<name>A0ABU5GSL4_9GAMM</name>
<comment type="function">
    <text evidence="1 10">Controls the rotational direction of flagella during chemotaxis.</text>
</comment>
<comment type="caution">
    <text evidence="11">The sequence shown here is derived from an EMBL/GenBank/DDBJ whole genome shotgun (WGS) entry which is preliminary data.</text>
</comment>
<dbReference type="PANTHER" id="PTHR35091:SF2">
    <property type="entry name" value="FLAGELLAR PROTEIN FLIL"/>
    <property type="match status" value="1"/>
</dbReference>
<evidence type="ECO:0000256" key="8">
    <source>
        <dbReference type="ARBA" id="ARBA00022989"/>
    </source>
</evidence>
<dbReference type="Proteomes" id="UP001294570">
    <property type="component" value="Unassembled WGS sequence"/>
</dbReference>
<dbReference type="NCBIfam" id="NF005435">
    <property type="entry name" value="PRK07021.1"/>
    <property type="match status" value="1"/>
</dbReference>
<evidence type="ECO:0000256" key="10">
    <source>
        <dbReference type="RuleBase" id="RU364125"/>
    </source>
</evidence>
<keyword evidence="11" id="KW-0969">Cilium</keyword>
<keyword evidence="11" id="KW-0282">Flagellum</keyword>
<evidence type="ECO:0000256" key="7">
    <source>
        <dbReference type="ARBA" id="ARBA00022779"/>
    </source>
</evidence>
<reference evidence="11 12" key="1">
    <citation type="submission" date="2023-12" db="EMBL/GenBank/DDBJ databases">
        <title>Denitrificimonas halotolerans sp. nov.,a novel species isolated from landfill leachate.</title>
        <authorList>
            <person name="Wang S."/>
        </authorList>
    </citation>
    <scope>NUCLEOTIDE SEQUENCE [LARGE SCALE GENOMIC DNA]</scope>
    <source>
        <strain evidence="11 12">JX-1</strain>
    </source>
</reference>
<keyword evidence="6 10" id="KW-0812">Transmembrane</keyword>
<dbReference type="Pfam" id="PF03748">
    <property type="entry name" value="FliL"/>
    <property type="match status" value="1"/>
</dbReference>
<evidence type="ECO:0000313" key="12">
    <source>
        <dbReference type="Proteomes" id="UP001294570"/>
    </source>
</evidence>
<feature type="transmembrane region" description="Helical" evidence="10">
    <location>
        <begin position="12"/>
        <end position="33"/>
    </location>
</feature>
<evidence type="ECO:0000256" key="6">
    <source>
        <dbReference type="ARBA" id="ARBA00022692"/>
    </source>
</evidence>
<comment type="subcellular location">
    <subcellularLocation>
        <location evidence="10">Cell inner membrane</location>
    </subcellularLocation>
    <subcellularLocation>
        <location evidence="2">Cell membrane</location>
        <topology evidence="2">Single-pass membrane protein</topology>
    </subcellularLocation>
</comment>
<dbReference type="EMBL" id="JAXIVU010000011">
    <property type="protein sequence ID" value="MDY7219685.1"/>
    <property type="molecule type" value="Genomic_DNA"/>
</dbReference>
<keyword evidence="5 10" id="KW-0145">Chemotaxis</keyword>
<evidence type="ECO:0000256" key="5">
    <source>
        <dbReference type="ARBA" id="ARBA00022500"/>
    </source>
</evidence>
<evidence type="ECO:0000256" key="1">
    <source>
        <dbReference type="ARBA" id="ARBA00002254"/>
    </source>
</evidence>
<evidence type="ECO:0000313" key="11">
    <source>
        <dbReference type="EMBL" id="MDY7219685.1"/>
    </source>
</evidence>
<keyword evidence="7 10" id="KW-0283">Flagellar rotation</keyword>
<organism evidence="11 12">
    <name type="scientific">Denitrificimonas halotolerans</name>
    <dbReference type="NCBI Taxonomy" id="3098930"/>
    <lineage>
        <taxon>Bacteria</taxon>
        <taxon>Pseudomonadati</taxon>
        <taxon>Pseudomonadota</taxon>
        <taxon>Gammaproteobacteria</taxon>
        <taxon>Pseudomonadales</taxon>
        <taxon>Pseudomonadaceae</taxon>
        <taxon>Denitrificimonas</taxon>
    </lineage>
</organism>
<keyword evidence="9 10" id="KW-0472">Membrane</keyword>